<evidence type="ECO:0000313" key="6">
    <source>
        <dbReference type="Proteomes" id="UP000035721"/>
    </source>
</evidence>
<dbReference type="PANTHER" id="PTHR43537:SF24">
    <property type="entry name" value="GLUCONATE OPERON TRANSCRIPTIONAL REPRESSOR"/>
    <property type="match status" value="1"/>
</dbReference>
<proteinExistence type="predicted"/>
<dbReference type="EMBL" id="CAJB01000235">
    <property type="protein sequence ID" value="CCH78626.1"/>
    <property type="molecule type" value="Genomic_DNA"/>
</dbReference>
<reference evidence="5 6" key="1">
    <citation type="journal article" date="2013" name="ISME J.">
        <title>A metabolic model for members of the genus Tetrasphaera involved in enhanced biological phosphorus removal.</title>
        <authorList>
            <person name="Kristiansen R."/>
            <person name="Nguyen H.T.T."/>
            <person name="Saunders A.M."/>
            <person name="Nielsen J.L."/>
            <person name="Wimmer R."/>
            <person name="Le V.Q."/>
            <person name="McIlroy S.J."/>
            <person name="Petrovski S."/>
            <person name="Seviour R.J."/>
            <person name="Calteau A."/>
            <person name="Nielsen K.L."/>
            <person name="Nielsen P.H."/>
        </authorList>
    </citation>
    <scope>NUCLEOTIDE SEQUENCE [LARGE SCALE GENOMIC DNA]</scope>
    <source>
        <strain evidence="5 6">T1-X7</strain>
    </source>
</reference>
<dbReference type="InterPro" id="IPR008920">
    <property type="entry name" value="TF_FadR/GntR_C"/>
</dbReference>
<organism evidence="5 6">
    <name type="scientific">Nostocoides japonicum T1-X7</name>
    <dbReference type="NCBI Taxonomy" id="1194083"/>
    <lineage>
        <taxon>Bacteria</taxon>
        <taxon>Bacillati</taxon>
        <taxon>Actinomycetota</taxon>
        <taxon>Actinomycetes</taxon>
        <taxon>Micrococcales</taxon>
        <taxon>Intrasporangiaceae</taxon>
        <taxon>Nostocoides</taxon>
    </lineage>
</organism>
<dbReference type="STRING" id="1194083.BN12_310014"/>
<accession>A0A077LYA1</accession>
<dbReference type="InterPro" id="IPR036388">
    <property type="entry name" value="WH-like_DNA-bd_sf"/>
</dbReference>
<dbReference type="SMART" id="SM00345">
    <property type="entry name" value="HTH_GNTR"/>
    <property type="match status" value="1"/>
</dbReference>
<dbReference type="InterPro" id="IPR000524">
    <property type="entry name" value="Tscrpt_reg_HTH_GntR"/>
</dbReference>
<dbReference type="PANTHER" id="PTHR43537">
    <property type="entry name" value="TRANSCRIPTIONAL REGULATOR, GNTR FAMILY"/>
    <property type="match status" value="1"/>
</dbReference>
<evidence type="ECO:0000256" key="1">
    <source>
        <dbReference type="ARBA" id="ARBA00023015"/>
    </source>
</evidence>
<keyword evidence="1" id="KW-0805">Transcription regulation</keyword>
<dbReference type="PROSITE" id="PS50949">
    <property type="entry name" value="HTH_GNTR"/>
    <property type="match status" value="1"/>
</dbReference>
<protein>
    <submittedName>
        <fullName evidence="5">Transcriptional regulator, GntR family</fullName>
    </submittedName>
</protein>
<dbReference type="RefSeq" id="WP_048550834.1">
    <property type="nucleotide sequence ID" value="NZ_HF570958.1"/>
</dbReference>
<dbReference type="SUPFAM" id="SSF46785">
    <property type="entry name" value="Winged helix' DNA-binding domain"/>
    <property type="match status" value="1"/>
</dbReference>
<dbReference type="Pfam" id="PF00392">
    <property type="entry name" value="GntR"/>
    <property type="match status" value="1"/>
</dbReference>
<dbReference type="Proteomes" id="UP000035721">
    <property type="component" value="Unassembled WGS sequence"/>
</dbReference>
<keyword evidence="6" id="KW-1185">Reference proteome</keyword>
<dbReference type="InterPro" id="IPR011711">
    <property type="entry name" value="GntR_C"/>
</dbReference>
<evidence type="ECO:0000256" key="2">
    <source>
        <dbReference type="ARBA" id="ARBA00023125"/>
    </source>
</evidence>
<name>A0A077LYA1_9MICO</name>
<dbReference type="Gene3D" id="1.20.120.530">
    <property type="entry name" value="GntR ligand-binding domain-like"/>
    <property type="match status" value="1"/>
</dbReference>
<feature type="domain" description="HTH gntR-type" evidence="4">
    <location>
        <begin position="7"/>
        <end position="74"/>
    </location>
</feature>
<dbReference type="InterPro" id="IPR036390">
    <property type="entry name" value="WH_DNA-bd_sf"/>
</dbReference>
<dbReference type="SUPFAM" id="SSF48008">
    <property type="entry name" value="GntR ligand-binding domain-like"/>
    <property type="match status" value="1"/>
</dbReference>
<dbReference type="OrthoDB" id="8680240at2"/>
<dbReference type="GO" id="GO:0003677">
    <property type="term" value="F:DNA binding"/>
    <property type="evidence" value="ECO:0007669"/>
    <property type="project" value="UniProtKB-KW"/>
</dbReference>
<keyword evidence="2" id="KW-0238">DNA-binding</keyword>
<comment type="caution">
    <text evidence="5">The sequence shown here is derived from an EMBL/GenBank/DDBJ whole genome shotgun (WGS) entry which is preliminary data.</text>
</comment>
<dbReference type="GO" id="GO:0003700">
    <property type="term" value="F:DNA-binding transcription factor activity"/>
    <property type="evidence" value="ECO:0007669"/>
    <property type="project" value="InterPro"/>
</dbReference>
<evidence type="ECO:0000256" key="3">
    <source>
        <dbReference type="ARBA" id="ARBA00023163"/>
    </source>
</evidence>
<dbReference type="Gene3D" id="1.10.10.10">
    <property type="entry name" value="Winged helix-like DNA-binding domain superfamily/Winged helix DNA-binding domain"/>
    <property type="match status" value="1"/>
</dbReference>
<dbReference type="Pfam" id="PF07729">
    <property type="entry name" value="FCD"/>
    <property type="match status" value="1"/>
</dbReference>
<dbReference type="SMART" id="SM00895">
    <property type="entry name" value="FCD"/>
    <property type="match status" value="1"/>
</dbReference>
<dbReference type="AlphaFoldDB" id="A0A077LYA1"/>
<sequence>MAAAPVFSKSEYAYEEIRKRILTDALPGGSTISQEHIAVELGVSTTPVREALKRLAAEGLVVLETHRDARVTELTAQEATHLYEVRQNLDPLAASLAATRRTEADVRAVRETLSRLAPLSGTPDLASLSAHRDFHRAVYRASHNPLLVGVLEGLWDKADRYRHVGLRAHHDSRADVARVRREHKALAEAIIAGDADLAEQVMREHIVGSLGRRAIAALADGPDPASASA</sequence>
<keyword evidence="3" id="KW-0804">Transcription</keyword>
<evidence type="ECO:0000313" key="5">
    <source>
        <dbReference type="EMBL" id="CCH78626.1"/>
    </source>
</evidence>
<gene>
    <name evidence="5" type="ORF">BN12_310014</name>
</gene>
<dbReference type="CDD" id="cd07377">
    <property type="entry name" value="WHTH_GntR"/>
    <property type="match status" value="1"/>
</dbReference>
<evidence type="ECO:0000259" key="4">
    <source>
        <dbReference type="PROSITE" id="PS50949"/>
    </source>
</evidence>